<name>A0A4C1ZAZ3_EUMVA</name>
<keyword evidence="3" id="KW-1185">Reference proteome</keyword>
<dbReference type="AlphaFoldDB" id="A0A4C1ZAZ3"/>
<comment type="caution">
    <text evidence="2">The sequence shown here is derived from an EMBL/GenBank/DDBJ whole genome shotgun (WGS) entry which is preliminary data.</text>
</comment>
<evidence type="ECO:0000313" key="3">
    <source>
        <dbReference type="Proteomes" id="UP000299102"/>
    </source>
</evidence>
<dbReference type="Proteomes" id="UP000299102">
    <property type="component" value="Unassembled WGS sequence"/>
</dbReference>
<reference evidence="2 3" key="1">
    <citation type="journal article" date="2019" name="Commun. Biol.">
        <title>The bagworm genome reveals a unique fibroin gene that provides high tensile strength.</title>
        <authorList>
            <person name="Kono N."/>
            <person name="Nakamura H."/>
            <person name="Ohtoshi R."/>
            <person name="Tomita M."/>
            <person name="Numata K."/>
            <person name="Arakawa K."/>
        </authorList>
    </citation>
    <scope>NUCLEOTIDE SEQUENCE [LARGE SCALE GENOMIC DNA]</scope>
</reference>
<accession>A0A4C1ZAZ3</accession>
<dbReference type="EMBL" id="BGZK01001658">
    <property type="protein sequence ID" value="GBP84099.1"/>
    <property type="molecule type" value="Genomic_DNA"/>
</dbReference>
<keyword evidence="1" id="KW-0812">Transmembrane</keyword>
<keyword evidence="1" id="KW-0472">Membrane</keyword>
<sequence>MERKRGIGPPELLLAGGIATEEAVTSRPYSVGVRYLTDLAGPFLVLQPTWLKASLCHTNNVMYVEFIVIISLPRVPLSILILIPLLIPIPAMLWLWSRPTPACHPDPVLNYGPSLSSLFNSDPAFNFDCATDHGSDSNNAKPNISIEIKYRLCYRGIIEQNSGSLLPFRHLETFFCQSLLAATVHSFFRYPIPIQEAGNALMTAQEAFQFHAFTLCAQYNAQNSAAVKLVRKASQCRNIGTQGRRRNGRGALNLRIASSAGNSEQSSTYCPFFLTHKQQWQMGFDASRKKHTRQVRSERARSELRQRTRLKFENTNVYVNATDYDMTAFIASTNTVRVVALLRAIRGPPPITQAALKQ</sequence>
<evidence type="ECO:0000256" key="1">
    <source>
        <dbReference type="SAM" id="Phobius"/>
    </source>
</evidence>
<keyword evidence="1" id="KW-1133">Transmembrane helix</keyword>
<evidence type="ECO:0000313" key="2">
    <source>
        <dbReference type="EMBL" id="GBP84099.1"/>
    </source>
</evidence>
<proteinExistence type="predicted"/>
<gene>
    <name evidence="2" type="ORF">EVAR_63237_1</name>
</gene>
<organism evidence="2 3">
    <name type="scientific">Eumeta variegata</name>
    <name type="common">Bagworm moth</name>
    <name type="synonym">Eumeta japonica</name>
    <dbReference type="NCBI Taxonomy" id="151549"/>
    <lineage>
        <taxon>Eukaryota</taxon>
        <taxon>Metazoa</taxon>
        <taxon>Ecdysozoa</taxon>
        <taxon>Arthropoda</taxon>
        <taxon>Hexapoda</taxon>
        <taxon>Insecta</taxon>
        <taxon>Pterygota</taxon>
        <taxon>Neoptera</taxon>
        <taxon>Endopterygota</taxon>
        <taxon>Lepidoptera</taxon>
        <taxon>Glossata</taxon>
        <taxon>Ditrysia</taxon>
        <taxon>Tineoidea</taxon>
        <taxon>Psychidae</taxon>
        <taxon>Oiketicinae</taxon>
        <taxon>Eumeta</taxon>
    </lineage>
</organism>
<feature type="transmembrane region" description="Helical" evidence="1">
    <location>
        <begin position="77"/>
        <end position="96"/>
    </location>
</feature>
<protein>
    <submittedName>
        <fullName evidence="2">Uncharacterized protein</fullName>
    </submittedName>
</protein>